<dbReference type="GO" id="GO:0000166">
    <property type="term" value="F:nucleotide binding"/>
    <property type="evidence" value="ECO:0007669"/>
    <property type="project" value="UniProtKB-KW"/>
</dbReference>
<dbReference type="Gene3D" id="3.30.70.270">
    <property type="match status" value="1"/>
</dbReference>
<dbReference type="STRING" id="273063.STK_19790"/>
<feature type="transmembrane region" description="Helical" evidence="3">
    <location>
        <begin position="244"/>
        <end position="263"/>
    </location>
</feature>
<evidence type="ECO:0000256" key="3">
    <source>
        <dbReference type="SAM" id="Phobius"/>
    </source>
</evidence>
<keyword evidence="1" id="KW-0547">Nucleotide-binding</keyword>
<accession>Q96Z52</accession>
<keyword evidence="3" id="KW-0812">Transmembrane</keyword>
<dbReference type="GO" id="GO:0051607">
    <property type="term" value="P:defense response to virus"/>
    <property type="evidence" value="ECO:0007669"/>
    <property type="project" value="UniProtKB-KW"/>
</dbReference>
<dbReference type="InterPro" id="IPR024615">
    <property type="entry name" value="CRISPR-assoc_Cmr2_N"/>
</dbReference>
<dbReference type="AlphaFoldDB" id="Q96Z52"/>
<evidence type="ECO:0000259" key="4">
    <source>
        <dbReference type="Pfam" id="PF12469"/>
    </source>
</evidence>
<keyword evidence="3" id="KW-0472">Membrane</keyword>
<dbReference type="KEGG" id="sto:STK_19790"/>
<dbReference type="InterPro" id="IPR043128">
    <property type="entry name" value="Rev_trsase/Diguanyl_cyclase"/>
</dbReference>
<evidence type="ECO:0000259" key="5">
    <source>
        <dbReference type="Pfam" id="PF22335"/>
    </source>
</evidence>
<protein>
    <submittedName>
        <fullName evidence="6">CRISPR-associated protein Cmr2</fullName>
    </submittedName>
</protein>
<reference evidence="7" key="1">
    <citation type="journal article" date="2001" name="DNA Res.">
        <title>Complete genome sequence of an aerobic thermoacidophilic Crenarchaeon, Sulfolobus tokodaii strain7.</title>
        <authorList>
            <person name="Kawarabayasi Y."/>
            <person name="Hino Y."/>
            <person name="Horikawa H."/>
            <person name="Jin-no K."/>
            <person name="Takahashi M."/>
            <person name="Sekine M."/>
            <person name="Baba S."/>
            <person name="Ankai A."/>
            <person name="Kosugi H."/>
            <person name="Hosoyama A."/>
            <person name="Fukui S."/>
            <person name="Nagai Y."/>
            <person name="Nishijima K."/>
            <person name="Otsuka R."/>
            <person name="Nakazawa H."/>
            <person name="Takamiya M."/>
            <person name="Kato Y."/>
            <person name="Yoshizawa T."/>
            <person name="Tanaka T."/>
            <person name="Kudoh Y."/>
            <person name="Yamazaki J."/>
            <person name="Kushida N."/>
            <person name="Oguchi A."/>
            <person name="Aoki K."/>
            <person name="Masuda S."/>
            <person name="Yanagii M."/>
            <person name="Nishimura M."/>
            <person name="Yamagishi A."/>
            <person name="Oshima T."/>
            <person name="Kikuchi H."/>
        </authorList>
    </citation>
    <scope>NUCLEOTIDE SEQUENCE [LARGE SCALE GENOMIC DNA]</scope>
    <source>
        <strain evidence="7">DSM 16993 / JCM 10545 / NBRC 100140 / 7</strain>
    </source>
</reference>
<dbReference type="NCBIfam" id="TIGR02577">
    <property type="entry name" value="cas_TM1794_Cmr2"/>
    <property type="match status" value="1"/>
</dbReference>
<proteinExistence type="predicted"/>
<dbReference type="Pfam" id="PF12469">
    <property type="entry name" value="Cmr2_N"/>
    <property type="match status" value="1"/>
</dbReference>
<dbReference type="EMBL" id="BA000023">
    <property type="protein sequence ID" value="BAB67074.1"/>
    <property type="molecule type" value="Genomic_DNA"/>
</dbReference>
<dbReference type="Proteomes" id="UP000001015">
    <property type="component" value="Chromosome"/>
</dbReference>
<dbReference type="CDD" id="cd09679">
    <property type="entry name" value="Cas10_III"/>
    <property type="match status" value="1"/>
</dbReference>
<organism evidence="6 7">
    <name type="scientific">Sulfurisphaera tokodaii (strain DSM 16993 / JCM 10545 / NBRC 100140 / 7)</name>
    <name type="common">Sulfolobus tokodaii</name>
    <dbReference type="NCBI Taxonomy" id="273063"/>
    <lineage>
        <taxon>Archaea</taxon>
        <taxon>Thermoproteota</taxon>
        <taxon>Thermoprotei</taxon>
        <taxon>Sulfolobales</taxon>
        <taxon>Sulfolobaceae</taxon>
        <taxon>Sulfurisphaera</taxon>
    </lineage>
</organism>
<feature type="domain" description="Cas10/Cmr2 second palm" evidence="5">
    <location>
        <begin position="737"/>
        <end position="853"/>
    </location>
</feature>
<dbReference type="Pfam" id="PF22335">
    <property type="entry name" value="Cas10-Cmr2_palm2"/>
    <property type="match status" value="1"/>
</dbReference>
<feature type="domain" description="CRISPR-associated protein Cmr2 N-terminal" evidence="4">
    <location>
        <begin position="223"/>
        <end position="372"/>
    </location>
</feature>
<evidence type="ECO:0000313" key="7">
    <source>
        <dbReference type="Proteomes" id="UP000001015"/>
    </source>
</evidence>
<name>Q96Z52_SULTO</name>
<sequence>MSKMSLKPMSEIIKEKFAALLHDPPNKPFIFSLNAFNEEKRISHVKVAKTLISHLDFLGKNELDEISSKIYSKKEKGCNSKVSDADSLASKFDRYLTTLIYQERGRKQQAMFANFKEIVMKNFLAPELEVNLSAIPSDAYHDPSGKDIKEFFNYLSEVFKKLGLTGVSIETYNVFYFFYEFLWVAKGYTVGPADTRVPTHSIFDHLYATASIINWFLGSTDLLLGLDIVGVADYINKSRKLRDLWASSYLVSALIWYVLISFVEKFGADSVLFPSLRFNPFFATYIYHKYLKNKEKDELIKEIVNYITTYIFNGDETYKKLGIPPYPIIPARATLILLGVKYVSRELGLKKSDISCIEKYVITRFNEGWGRLIDHLITYALSHTDNPFWALFNKVIEKESVKNAVKIPPVQLRVITLKKENEVSNYEEFDNRYRELVSNFKRKKLSKVSPHTQLSNYNYYIDSIGETKRGFEYCSICGVLPAMLILPKDENEYKKFVEEHTGKQFNDDQIEALKAILSPGEKLCPWCLIKRAIGVRPEFLRVLITSEDLRSFEEKDVFIPSVSHVAFYKKFEKLKEDNIINPDKENTISLWKYYETYPIEKRGLLRENPEEKGWKDVSPYYALVRADTDYLGDLLEGKVTPYLAGIIDSSFYGGERENESKVKNAITRYLRNAAKGLYQEVINDVLKEDINQAKELIKNAAVTAEIEINDNDIERIISDLKDFLNKNVDRDRLLLFPSWHVSISSMLNRILLKEIQLVNALGGFVVYAGGDDLLAILPVENALQFVENSRKIVAGIEDASSYKGFIKINNSYFSQLPLVGRSYILYFSHVKYPLQLALEESYNLLEEGKERVKYDKYKKDIVIFKYRNSVSFIPLSLIRPYEENNDNSIKRYLDNLGKSLELLRILYDAIRQKKLSKSLIYDALADTILKSRELESEILVKYLDYLVDKNKIDKSFSLSFVNYQDILKISIINGETSEPLTYNLFKALSIILGAEKIE</sequence>
<dbReference type="InterPro" id="IPR038242">
    <property type="entry name" value="Cmr2_N"/>
</dbReference>
<keyword evidence="2" id="KW-0051">Antiviral defense</keyword>
<dbReference type="eggNOG" id="arCOG02666">
    <property type="taxonomic scope" value="Archaea"/>
</dbReference>
<evidence type="ECO:0000313" key="6">
    <source>
        <dbReference type="EMBL" id="BAB67074.1"/>
    </source>
</evidence>
<dbReference type="Gene3D" id="3.30.70.2220">
    <property type="entry name" value="CRISPR-Cas system, Cmr2 subunit, D1 domain, cysteine cluster"/>
    <property type="match status" value="1"/>
</dbReference>
<evidence type="ECO:0000256" key="2">
    <source>
        <dbReference type="ARBA" id="ARBA00023118"/>
    </source>
</evidence>
<evidence type="ECO:0000256" key="1">
    <source>
        <dbReference type="ARBA" id="ARBA00022741"/>
    </source>
</evidence>
<keyword evidence="3" id="KW-1133">Transmembrane helix</keyword>
<dbReference type="InterPro" id="IPR013407">
    <property type="entry name" value="CRISPR-assoc_prot_Cmr2"/>
</dbReference>
<gene>
    <name evidence="6" type="primary">cmr2</name>
    <name evidence="6" type="synonym">ST1979</name>
    <name evidence="6" type="ordered locus">STK_19790</name>
</gene>
<keyword evidence="7" id="KW-1185">Reference proteome</keyword>
<dbReference type="InterPro" id="IPR054767">
    <property type="entry name" value="Cas10-Cmr2_palm2"/>
</dbReference>
<dbReference type="PATRIC" id="fig|273063.9.peg.2254"/>